<dbReference type="EMBL" id="JBIWXY010000001">
    <property type="protein sequence ID" value="MFJ5446001.1"/>
    <property type="molecule type" value="Genomic_DNA"/>
</dbReference>
<gene>
    <name evidence="1" type="ORF">ACIKP9_07150</name>
</gene>
<dbReference type="Pfam" id="PF12261">
    <property type="entry name" value="T_hemolysin"/>
    <property type="match status" value="1"/>
</dbReference>
<sequence length="215" mass="24527">MLHPRYQADTTLPIAQTRHKVAEQADISLHCPEEIAVSLHDRQSPCRQRLEDFIREKYRSIHAAKITHFMPTIMSLNNRKGELLATCGLLRANEDDLFLEHYLDVSVEQVLQDLTRQAVARASIFEIGNFAVRRHHDIRTLLSCISRHLHETATEWAVFTATTTLYNSLQKLTIPMVTLGEARLEKLPPDARNGWGTYYDCAPKVLAIARNRSAS</sequence>
<name>A0ABW8GKS2_9PROT</name>
<dbReference type="Proteomes" id="UP001617669">
    <property type="component" value="Unassembled WGS sequence"/>
</dbReference>
<reference evidence="1 2" key="1">
    <citation type="submission" date="2024-11" db="EMBL/GenBank/DDBJ databases">
        <authorList>
            <person name="Kaparullina E.N."/>
            <person name="Delegan Y.A."/>
            <person name="Doronina N.V."/>
        </authorList>
    </citation>
    <scope>NUCLEOTIDE SEQUENCE [LARGE SCALE GENOMIC DNA]</scope>
    <source>
        <strain evidence="1 2">7sh_L</strain>
    </source>
</reference>
<organism evidence="1 2">
    <name type="scientific">Methylobacillus methanolivorans</name>
    <dbReference type="NCBI Taxonomy" id="1848927"/>
    <lineage>
        <taxon>Bacteria</taxon>
        <taxon>Pseudomonadati</taxon>
        <taxon>Pseudomonadota</taxon>
        <taxon>Betaproteobacteria</taxon>
        <taxon>Nitrosomonadales</taxon>
        <taxon>Methylophilaceae</taxon>
        <taxon>Methylobacillus</taxon>
    </lineage>
</organism>
<protein>
    <submittedName>
        <fullName evidence="1">Thermostable hemolysin</fullName>
    </submittedName>
</protein>
<proteinExistence type="predicted"/>
<comment type="caution">
    <text evidence="1">The sequence shown here is derived from an EMBL/GenBank/DDBJ whole genome shotgun (WGS) entry which is preliminary data.</text>
</comment>
<keyword evidence="2" id="KW-1185">Reference proteome</keyword>
<dbReference type="InterPro" id="IPR022050">
    <property type="entry name" value="T_hemolysin"/>
</dbReference>
<evidence type="ECO:0000313" key="2">
    <source>
        <dbReference type="Proteomes" id="UP001617669"/>
    </source>
</evidence>
<accession>A0ABW8GKS2</accession>
<evidence type="ECO:0000313" key="1">
    <source>
        <dbReference type="EMBL" id="MFJ5446001.1"/>
    </source>
</evidence>
<dbReference type="RefSeq" id="WP_400881004.1">
    <property type="nucleotide sequence ID" value="NZ_JBIWXY010000001.1"/>
</dbReference>